<dbReference type="EMBL" id="PSQE01000005">
    <property type="protein sequence ID" value="RHN57144.1"/>
    <property type="molecule type" value="Genomic_DNA"/>
</dbReference>
<dbReference type="Proteomes" id="UP000265566">
    <property type="component" value="Chromosome 5"/>
</dbReference>
<reference evidence="1" key="1">
    <citation type="journal article" date="2018" name="Nat. Plants">
        <title>Whole-genome landscape of Medicago truncatula symbiotic genes.</title>
        <authorList>
            <person name="Pecrix Y."/>
            <person name="Gamas P."/>
            <person name="Carrere S."/>
        </authorList>
    </citation>
    <scope>NUCLEOTIDE SEQUENCE</scope>
    <source>
        <tissue evidence="1">Leaves</tissue>
    </source>
</reference>
<dbReference type="AlphaFoldDB" id="A0A396HYY9"/>
<gene>
    <name evidence="1" type="ORF">MtrunA17_Chr5g0437211</name>
</gene>
<organism evidence="1">
    <name type="scientific">Medicago truncatula</name>
    <name type="common">Barrel medic</name>
    <name type="synonym">Medicago tribuloides</name>
    <dbReference type="NCBI Taxonomy" id="3880"/>
    <lineage>
        <taxon>Eukaryota</taxon>
        <taxon>Viridiplantae</taxon>
        <taxon>Streptophyta</taxon>
        <taxon>Embryophyta</taxon>
        <taxon>Tracheophyta</taxon>
        <taxon>Spermatophyta</taxon>
        <taxon>Magnoliopsida</taxon>
        <taxon>eudicotyledons</taxon>
        <taxon>Gunneridae</taxon>
        <taxon>Pentapetalae</taxon>
        <taxon>rosids</taxon>
        <taxon>fabids</taxon>
        <taxon>Fabales</taxon>
        <taxon>Fabaceae</taxon>
        <taxon>Papilionoideae</taxon>
        <taxon>50 kb inversion clade</taxon>
        <taxon>NPAAA clade</taxon>
        <taxon>Hologalegina</taxon>
        <taxon>IRL clade</taxon>
        <taxon>Trifolieae</taxon>
        <taxon>Medicago</taxon>
    </lineage>
</organism>
<dbReference type="Gramene" id="rna32645">
    <property type="protein sequence ID" value="RHN57144.1"/>
    <property type="gene ID" value="gene32645"/>
</dbReference>
<proteinExistence type="predicted"/>
<sequence length="46" mass="5350">MTFSIYFYKWRGSLIVQPHSLHPLSLSSQDFLLSNLDLYYATLPSV</sequence>
<name>A0A396HYY9_MEDTR</name>
<accession>A0A396HYY9</accession>
<protein>
    <submittedName>
        <fullName evidence="1">Uncharacterized protein</fullName>
    </submittedName>
</protein>
<comment type="caution">
    <text evidence="1">The sequence shown here is derived from an EMBL/GenBank/DDBJ whole genome shotgun (WGS) entry which is preliminary data.</text>
</comment>
<evidence type="ECO:0000313" key="1">
    <source>
        <dbReference type="EMBL" id="RHN57144.1"/>
    </source>
</evidence>